<evidence type="ECO:0000256" key="4">
    <source>
        <dbReference type="ARBA" id="ARBA00023180"/>
    </source>
</evidence>
<dbReference type="GO" id="GO:0005509">
    <property type="term" value="F:calcium ion binding"/>
    <property type="evidence" value="ECO:0007669"/>
    <property type="project" value="InterPro"/>
</dbReference>
<dbReference type="PANTHER" id="PTHR45679">
    <property type="entry name" value="ER DEGRADATION-ENHANCING ALPHA-MANNOSIDASE-LIKE PROTEIN 2"/>
    <property type="match status" value="1"/>
</dbReference>
<evidence type="ECO:0000256" key="1">
    <source>
        <dbReference type="ARBA" id="ARBA00004240"/>
    </source>
</evidence>
<dbReference type="Pfam" id="PF01532">
    <property type="entry name" value="Glyco_hydro_47"/>
    <property type="match status" value="1"/>
</dbReference>
<feature type="active site" evidence="5">
    <location>
        <position position="372"/>
    </location>
</feature>
<dbReference type="InterPro" id="IPR001382">
    <property type="entry name" value="Glyco_hydro_47"/>
</dbReference>
<dbReference type="InterPro" id="IPR044674">
    <property type="entry name" value="EDEM1/2/3"/>
</dbReference>
<sequence length="879" mass="100486">MSCMAYSEKFHNVNSFVLCRSIPCSGCKNPLNTIIRVNLILTVPRNIERIIISFCSRLVNCPGHPTYSQSRISFFFSFRPQSHGKMRTTHIFSIVLLPWLCAASIQAGEVPKAEHSAFTPLHLRELKNRTKTLFNHGWDSYMTYGFPADEVLPVTCEPYGPQFADPTSIHNDAMGNVSSTILDSLDTLMIMGEWQQLERVLKYLKKNEVSFFDQDYVVQVFEASIRWMGGLLLAHLALTDNVLTKKDPVLIRIISQYDGFLLRMAYDLGLRLIPSYNTSTSLPLPRINLAKGLDGVPSSADRIGCTAGCTTPLLEFSLLLKLTGDERFETLTNATFWKLWGTRLELGLLPMTVDPASNKWLDVVTGVGALVDSFYEYSVKASIVLQDQRFWDVFALSYNALMSHLAVFTTDHSWMLFSNVQVSTPDRSNLWIDLLSAFWPGLQVLAGRLSDAVSTHLVFLKIWDHFDSIPERWEERSLSTPKDKLKDQVKAAIPLEWYPLRPEFIESTYYLYRATKDPMYLQIGLRILTLFETQYKTTCGFSGFQDIRTGLKQNRMETFVLGELLKYLYLLFDEGNDSYVHGKSMSRKNWVFSTEAHPLWYREEFGATSRESFKSNLISKSIDYTNFLNNGILSSMWLEIIKTFGGTGPTDPAPPVEMERHDLFGSNLRPAAEALEVCEVRPQQWRSDPDQHFQSSGFCDWDQLFALNNHLATTLVRPAHLEPYRNNSVIELTPSFLKTQCFSREPRSRRIATTASMDFSIGKLVRPEAYEIYRVHETQRKHIFKTNDLVMPQFGGRLKLEKLVENRITRDNTVVPPKSNERHSTDLYRVHMANGHRIMANGTLWTEGASLLRSLAAFKINERGQILIEGRLVENLKAY</sequence>
<dbReference type="InterPro" id="IPR036026">
    <property type="entry name" value="Seven-hairpin_glycosidases"/>
</dbReference>
<keyword evidence="6" id="KW-0479">Metal-binding</keyword>
<dbReference type="Proteomes" id="UP001338582">
    <property type="component" value="Chromosome 3"/>
</dbReference>
<feature type="active site" description="Proton donor" evidence="5">
    <location>
        <position position="222"/>
    </location>
</feature>
<keyword evidence="3" id="KW-0256">Endoplasmic reticulum</keyword>
<evidence type="ECO:0000313" key="9">
    <source>
        <dbReference type="Proteomes" id="UP001338582"/>
    </source>
</evidence>
<keyword evidence="9" id="KW-1185">Reference proteome</keyword>
<dbReference type="EMBL" id="CP138896">
    <property type="protein sequence ID" value="WPK25417.1"/>
    <property type="molecule type" value="Genomic_DNA"/>
</dbReference>
<name>A0AAX4HAN3_9ASCO</name>
<accession>A0AAX4HAN3</accession>
<dbReference type="GO" id="GO:0036503">
    <property type="term" value="P:ERAD pathway"/>
    <property type="evidence" value="ECO:0007669"/>
    <property type="project" value="UniProtKB-ARBA"/>
</dbReference>
<dbReference type="Gene3D" id="1.50.10.10">
    <property type="match status" value="1"/>
</dbReference>
<dbReference type="AlphaFoldDB" id="A0AAX4HAN3"/>
<keyword evidence="7" id="KW-0326">Glycosidase</keyword>
<proteinExistence type="inferred from homology"/>
<dbReference type="GeneID" id="88173794"/>
<reference evidence="8 9" key="1">
    <citation type="submission" date="2023-10" db="EMBL/GenBank/DDBJ databases">
        <title>Draft Genome Sequence of Candida saopaulonensis from a very Premature Infant with Sepsis.</title>
        <authorList>
            <person name="Ning Y."/>
            <person name="Dai R."/>
            <person name="Xiao M."/>
            <person name="Xu Y."/>
            <person name="Yan Q."/>
            <person name="Zhang L."/>
        </authorList>
    </citation>
    <scope>NUCLEOTIDE SEQUENCE [LARGE SCALE GENOMIC DNA]</scope>
    <source>
        <strain evidence="8 9">19XY460</strain>
    </source>
</reference>
<dbReference type="GO" id="GO:0004571">
    <property type="term" value="F:mannosyl-oligosaccharide 1,2-alpha-mannosidase activity"/>
    <property type="evidence" value="ECO:0007669"/>
    <property type="project" value="InterPro"/>
</dbReference>
<dbReference type="EC" id="3.2.1.-" evidence="7"/>
<evidence type="ECO:0000256" key="2">
    <source>
        <dbReference type="ARBA" id="ARBA00007658"/>
    </source>
</evidence>
<evidence type="ECO:0000313" key="8">
    <source>
        <dbReference type="EMBL" id="WPK25417.1"/>
    </source>
</evidence>
<feature type="binding site" evidence="6">
    <location>
        <position position="594"/>
    </location>
    <ligand>
        <name>Ca(2+)</name>
        <dbReference type="ChEBI" id="CHEBI:29108"/>
    </ligand>
</feature>
<evidence type="ECO:0000256" key="3">
    <source>
        <dbReference type="ARBA" id="ARBA00022824"/>
    </source>
</evidence>
<keyword evidence="7" id="KW-0378">Hydrolase</keyword>
<dbReference type="PANTHER" id="PTHR45679:SF5">
    <property type="entry name" value="ER DEGRADATION-ENHANCING ALPHA-MANNOSIDASE-LIKE PROTEIN 1"/>
    <property type="match status" value="1"/>
</dbReference>
<feature type="active site" evidence="5">
    <location>
        <position position="503"/>
    </location>
</feature>
<dbReference type="PRINTS" id="PR00747">
    <property type="entry name" value="GLYHDRLASE47"/>
</dbReference>
<dbReference type="SUPFAM" id="SSF48225">
    <property type="entry name" value="Seven-hairpin glycosidases"/>
    <property type="match status" value="1"/>
</dbReference>
<dbReference type="GO" id="GO:0016020">
    <property type="term" value="C:membrane"/>
    <property type="evidence" value="ECO:0007669"/>
    <property type="project" value="InterPro"/>
</dbReference>
<dbReference type="GO" id="GO:1904380">
    <property type="term" value="P:endoplasmic reticulum mannose trimming"/>
    <property type="evidence" value="ECO:0007669"/>
    <property type="project" value="InterPro"/>
</dbReference>
<gene>
    <name evidence="8" type="ORF">PUMCH_002730</name>
</gene>
<dbReference type="GO" id="GO:0044322">
    <property type="term" value="C:endoplasmic reticulum quality control compartment"/>
    <property type="evidence" value="ECO:0007669"/>
    <property type="project" value="GOC"/>
</dbReference>
<dbReference type="RefSeq" id="XP_062877799.1">
    <property type="nucleotide sequence ID" value="XM_063021729.1"/>
</dbReference>
<comment type="similarity">
    <text evidence="2 7">Belongs to the glycosyl hydrolase 47 family.</text>
</comment>
<dbReference type="InterPro" id="IPR012341">
    <property type="entry name" value="6hp_glycosidase-like_sf"/>
</dbReference>
<evidence type="ECO:0000256" key="7">
    <source>
        <dbReference type="RuleBase" id="RU361193"/>
    </source>
</evidence>
<organism evidence="8 9">
    <name type="scientific">Australozyma saopauloensis</name>
    <dbReference type="NCBI Taxonomy" id="291208"/>
    <lineage>
        <taxon>Eukaryota</taxon>
        <taxon>Fungi</taxon>
        <taxon>Dikarya</taxon>
        <taxon>Ascomycota</taxon>
        <taxon>Saccharomycotina</taxon>
        <taxon>Pichiomycetes</taxon>
        <taxon>Metschnikowiaceae</taxon>
        <taxon>Australozyma</taxon>
    </lineage>
</organism>
<evidence type="ECO:0000256" key="6">
    <source>
        <dbReference type="PIRSR" id="PIRSR601382-2"/>
    </source>
</evidence>
<comment type="subcellular location">
    <subcellularLocation>
        <location evidence="1">Endoplasmic reticulum</location>
    </subcellularLocation>
</comment>
<keyword evidence="4" id="KW-0325">Glycoprotein</keyword>
<evidence type="ECO:0000256" key="5">
    <source>
        <dbReference type="PIRSR" id="PIRSR601382-1"/>
    </source>
</evidence>
<comment type="cofactor">
    <cofactor evidence="6">
        <name>Ca(2+)</name>
        <dbReference type="ChEBI" id="CHEBI:29108"/>
    </cofactor>
</comment>
<keyword evidence="6" id="KW-0106">Calcium</keyword>
<dbReference type="KEGG" id="asau:88173794"/>
<feature type="active site" description="Proton donor" evidence="5">
    <location>
        <position position="471"/>
    </location>
</feature>
<dbReference type="GO" id="GO:0005975">
    <property type="term" value="P:carbohydrate metabolic process"/>
    <property type="evidence" value="ECO:0007669"/>
    <property type="project" value="InterPro"/>
</dbReference>
<protein>
    <recommendedName>
        <fullName evidence="7">alpha-1,2-Mannosidase</fullName>
        <ecNumber evidence="7">3.2.1.-</ecNumber>
    </recommendedName>
</protein>